<evidence type="ECO:0000259" key="3">
    <source>
        <dbReference type="Pfam" id="PF06047"/>
    </source>
</evidence>
<dbReference type="PANTHER" id="PTHR13087:SF0">
    <property type="entry name" value="NFKB ACTIVATING PROTEIN LIKE"/>
    <property type="match status" value="1"/>
</dbReference>
<gene>
    <name evidence="4" type="ORF">EZS28_012354</name>
</gene>
<evidence type="ECO:0000313" key="5">
    <source>
        <dbReference type="Proteomes" id="UP000324800"/>
    </source>
</evidence>
<name>A0A5J4WCL4_9EUKA</name>
<feature type="domain" description="NF-kappa-B-activating protein C-terminal" evidence="3">
    <location>
        <begin position="226"/>
        <end position="324"/>
    </location>
</feature>
<feature type="compositionally biased region" description="Basic and acidic residues" evidence="2">
    <location>
        <begin position="331"/>
        <end position="357"/>
    </location>
</feature>
<accession>A0A5J4WCL4</accession>
<evidence type="ECO:0000256" key="1">
    <source>
        <dbReference type="ARBA" id="ARBA00009313"/>
    </source>
</evidence>
<dbReference type="InterPro" id="IPR009269">
    <property type="entry name" value="NKAP_C"/>
</dbReference>
<organism evidence="4 5">
    <name type="scientific">Streblomastix strix</name>
    <dbReference type="NCBI Taxonomy" id="222440"/>
    <lineage>
        <taxon>Eukaryota</taxon>
        <taxon>Metamonada</taxon>
        <taxon>Preaxostyla</taxon>
        <taxon>Oxymonadida</taxon>
        <taxon>Streblomastigidae</taxon>
        <taxon>Streblomastix</taxon>
    </lineage>
</organism>
<dbReference type="PANTHER" id="PTHR13087">
    <property type="entry name" value="NF-KAPPA B ACTIVATING PROTEIN"/>
    <property type="match status" value="1"/>
</dbReference>
<keyword evidence="4" id="KW-0346">Stress response</keyword>
<dbReference type="OrthoDB" id="273141at2759"/>
<feature type="region of interest" description="Disordered" evidence="2">
    <location>
        <begin position="330"/>
        <end position="357"/>
    </location>
</feature>
<comment type="caution">
    <text evidence="4">The sequence shown here is derived from an EMBL/GenBank/DDBJ whole genome shotgun (WGS) entry which is preliminary data.</text>
</comment>
<dbReference type="AlphaFoldDB" id="A0A5J4WCL4"/>
<evidence type="ECO:0000313" key="4">
    <source>
        <dbReference type="EMBL" id="KAA6392119.1"/>
    </source>
</evidence>
<reference evidence="4 5" key="1">
    <citation type="submission" date="2019-03" db="EMBL/GenBank/DDBJ databases">
        <title>Single cell metagenomics reveals metabolic interactions within the superorganism composed of flagellate Streblomastix strix and complex community of Bacteroidetes bacteria on its surface.</title>
        <authorList>
            <person name="Treitli S.C."/>
            <person name="Kolisko M."/>
            <person name="Husnik F."/>
            <person name="Keeling P."/>
            <person name="Hampl V."/>
        </authorList>
    </citation>
    <scope>NUCLEOTIDE SEQUENCE [LARGE SCALE GENOMIC DNA]</scope>
    <source>
        <strain evidence="4">ST1C</strain>
    </source>
</reference>
<dbReference type="EMBL" id="SNRW01002651">
    <property type="protein sequence ID" value="KAA6392119.1"/>
    <property type="molecule type" value="Genomic_DNA"/>
</dbReference>
<dbReference type="GO" id="GO:0003682">
    <property type="term" value="F:chromatin binding"/>
    <property type="evidence" value="ECO:0007669"/>
    <property type="project" value="InterPro"/>
</dbReference>
<feature type="compositionally biased region" description="Basic and acidic residues" evidence="2">
    <location>
        <begin position="138"/>
        <end position="153"/>
    </location>
</feature>
<dbReference type="InterPro" id="IPR040466">
    <property type="entry name" value="NKAP"/>
</dbReference>
<feature type="region of interest" description="Disordered" evidence="2">
    <location>
        <begin position="18"/>
        <end position="191"/>
    </location>
</feature>
<dbReference type="GO" id="GO:0010468">
    <property type="term" value="P:regulation of gene expression"/>
    <property type="evidence" value="ECO:0007669"/>
    <property type="project" value="TreeGrafter"/>
</dbReference>
<feature type="compositionally biased region" description="Basic and acidic residues" evidence="2">
    <location>
        <begin position="57"/>
        <end position="69"/>
    </location>
</feature>
<protein>
    <submittedName>
        <fullName evidence="4">Putative heat shock protein</fullName>
    </submittedName>
</protein>
<sequence length="357" mass="41641">MSRNELFLQSRLNLRQQAKRVNVWARSPSPPSAYLRKLEQKNPSPPRKDERIEEQEQINKSRHQTEQRSKSISSQEESSNSNQSDESEESQTNEESSSSSSQSSEIITNIPHKRHRKDHHHKQRKHQMKKDKKKHKKEKIEEKENSDSRESKINKNINQLDESEGKRERNMPSSSEDDVDKIQQDEDKDMDKVTIEGPGLYMEGIEDDAELGPQPAPHLPFDDGKTDYGGALLAGEGEAMAAFVQQNKRIPRRGEIGMTPEQIEHFEKVGFVMSGSRHKRMNAVRIRKENQVYSAEEKKQLAQYEYDQKVARENRLNAQLLENVQMQMQDAKMKLEKEKEKEKESHKMDKVTERKRK</sequence>
<feature type="compositionally biased region" description="Basic residues" evidence="2">
    <location>
        <begin position="111"/>
        <end position="137"/>
    </location>
</feature>
<evidence type="ECO:0000256" key="2">
    <source>
        <dbReference type="SAM" id="MobiDB-lite"/>
    </source>
</evidence>
<comment type="similarity">
    <text evidence="1">Belongs to the NKAP family.</text>
</comment>
<dbReference type="Pfam" id="PF06047">
    <property type="entry name" value="Nkap_C"/>
    <property type="match status" value="1"/>
</dbReference>
<feature type="compositionally biased region" description="Basic and acidic residues" evidence="2">
    <location>
        <begin position="180"/>
        <end position="191"/>
    </location>
</feature>
<dbReference type="Proteomes" id="UP000324800">
    <property type="component" value="Unassembled WGS sequence"/>
</dbReference>
<proteinExistence type="inferred from homology"/>
<feature type="compositionally biased region" description="Low complexity" evidence="2">
    <location>
        <begin position="71"/>
        <end position="84"/>
    </location>
</feature>
<feature type="compositionally biased region" description="Basic and acidic residues" evidence="2">
    <location>
        <begin position="36"/>
        <end position="51"/>
    </location>
</feature>
<feature type="compositionally biased region" description="Low complexity" evidence="2">
    <location>
        <begin position="93"/>
        <end position="110"/>
    </location>
</feature>
<dbReference type="GO" id="GO:0005634">
    <property type="term" value="C:nucleus"/>
    <property type="evidence" value="ECO:0007669"/>
    <property type="project" value="TreeGrafter"/>
</dbReference>